<comment type="caution">
    <text evidence="5">The sequence shown here is derived from an EMBL/GenBank/DDBJ whole genome shotgun (WGS) entry which is preliminary data.</text>
</comment>
<dbReference type="EC" id="3.5.3.18" evidence="5"/>
<evidence type="ECO:0000256" key="4">
    <source>
        <dbReference type="SAM" id="Phobius"/>
    </source>
</evidence>
<feature type="transmembrane region" description="Helical" evidence="4">
    <location>
        <begin position="116"/>
        <end position="138"/>
    </location>
</feature>
<feature type="transmembrane region" description="Helical" evidence="4">
    <location>
        <begin position="53"/>
        <end position="74"/>
    </location>
</feature>
<evidence type="ECO:0000313" key="5">
    <source>
        <dbReference type="EMBL" id="NYD74366.1"/>
    </source>
</evidence>
<dbReference type="NCBIfam" id="NF045660">
    <property type="entry name" value="DiMthArgaseDdahStm"/>
    <property type="match status" value="1"/>
</dbReference>
<keyword evidence="2 5" id="KW-0378">Hydrolase</keyword>
<dbReference type="PANTHER" id="PTHR12737:SF9">
    <property type="entry name" value="DIMETHYLARGININASE"/>
    <property type="match status" value="1"/>
</dbReference>
<dbReference type="SUPFAM" id="SSF55909">
    <property type="entry name" value="Pentein"/>
    <property type="match status" value="1"/>
</dbReference>
<evidence type="ECO:0000256" key="3">
    <source>
        <dbReference type="PIRSR" id="PIRSR633199-1"/>
    </source>
</evidence>
<dbReference type="Pfam" id="PF02274">
    <property type="entry name" value="ADI"/>
    <property type="match status" value="1"/>
</dbReference>
<organism evidence="5 6">
    <name type="scientific">Leifsonia soli</name>
    <dbReference type="NCBI Taxonomy" id="582665"/>
    <lineage>
        <taxon>Bacteria</taxon>
        <taxon>Bacillati</taxon>
        <taxon>Actinomycetota</taxon>
        <taxon>Actinomycetes</taxon>
        <taxon>Micrococcales</taxon>
        <taxon>Microbacteriaceae</taxon>
        <taxon>Leifsonia</taxon>
    </lineage>
</organism>
<dbReference type="PANTHER" id="PTHR12737">
    <property type="entry name" value="DIMETHYLARGININE DIMETHYLAMINOHYDROLASE"/>
    <property type="match status" value="1"/>
</dbReference>
<feature type="active site" description="Proton donor" evidence="3">
    <location>
        <position position="321"/>
    </location>
</feature>
<dbReference type="AlphaFoldDB" id="A0A852SYT4"/>
<name>A0A852SYT4_9MICO</name>
<feature type="active site" description="Nucleophile" evidence="3">
    <location>
        <position position="406"/>
    </location>
</feature>
<feature type="transmembrane region" description="Helical" evidence="4">
    <location>
        <begin position="9"/>
        <end position="33"/>
    </location>
</feature>
<gene>
    <name evidence="5" type="ORF">BJ963_001885</name>
</gene>
<dbReference type="Gene3D" id="3.75.10.10">
    <property type="entry name" value="L-arginine/glycine Amidinotransferase, Chain A"/>
    <property type="match status" value="1"/>
</dbReference>
<evidence type="ECO:0000313" key="6">
    <source>
        <dbReference type="Proteomes" id="UP000589620"/>
    </source>
</evidence>
<evidence type="ECO:0000256" key="2">
    <source>
        <dbReference type="ARBA" id="ARBA00022801"/>
    </source>
</evidence>
<keyword evidence="6" id="KW-1185">Reference proteome</keyword>
<dbReference type="GO" id="GO:0000052">
    <property type="term" value="P:citrulline metabolic process"/>
    <property type="evidence" value="ECO:0007669"/>
    <property type="project" value="TreeGrafter"/>
</dbReference>
<accession>A0A852SYT4</accession>
<dbReference type="RefSeq" id="WP_179456213.1">
    <property type="nucleotide sequence ID" value="NZ_BAAAPX010000001.1"/>
</dbReference>
<dbReference type="GO" id="GO:0045429">
    <property type="term" value="P:positive regulation of nitric oxide biosynthetic process"/>
    <property type="evidence" value="ECO:0007669"/>
    <property type="project" value="TreeGrafter"/>
</dbReference>
<dbReference type="GO" id="GO:0016403">
    <property type="term" value="F:dimethylargininase activity"/>
    <property type="evidence" value="ECO:0007669"/>
    <property type="project" value="UniProtKB-EC"/>
</dbReference>
<sequence>MTSSWGRRLIASLVAALVVVLVVHAAMIAAFYVGSLAGSSAPSGALIVAVSNYFSLTSVIAFVLLWIAGFVGAFDRWWTALIAGVLTGVLAPAVGTLLTATAGSSGSAGSPLTGDLIVAVLGTLLGINLLYAVAITALTPTFGRWLFRIVEGTRSRFETDRKVALVRIPAGNLAEGLVTHIDRQPVDAERADAQWDAYVAALSAAGWQTVEVASADTLADSVFVEDTAVVLGDTAVITLPGAESRRAEVVGTEAALRAQGLHLERIEAPGTLEGGDVLKVGSTVYVGRGGRTNAEGIRQLRAIAAPLGYTVVAVPVTKALHLKTAVTALPDGTVIGYEPIVDDTRVFERFLPVPEAHGTAVVVLSDDTVLMSSSAPQSVALVEDLGYTVVQVDISEFEKLEGCVTCLSVRIR</sequence>
<dbReference type="InterPro" id="IPR033199">
    <property type="entry name" value="DDAH-like"/>
</dbReference>
<evidence type="ECO:0000256" key="1">
    <source>
        <dbReference type="ARBA" id="ARBA00008532"/>
    </source>
</evidence>
<keyword evidence="4" id="KW-1133">Transmembrane helix</keyword>
<dbReference type="Proteomes" id="UP000589620">
    <property type="component" value="Unassembled WGS sequence"/>
</dbReference>
<dbReference type="GO" id="GO:0006525">
    <property type="term" value="P:arginine metabolic process"/>
    <property type="evidence" value="ECO:0007669"/>
    <property type="project" value="TreeGrafter"/>
</dbReference>
<dbReference type="EMBL" id="JACCBJ010000001">
    <property type="protein sequence ID" value="NYD74366.1"/>
    <property type="molecule type" value="Genomic_DNA"/>
</dbReference>
<keyword evidence="4" id="KW-0812">Transmembrane</keyword>
<keyword evidence="4" id="KW-0472">Membrane</keyword>
<comment type="similarity">
    <text evidence="1">Belongs to the DDAH family.</text>
</comment>
<feature type="transmembrane region" description="Helical" evidence="4">
    <location>
        <begin position="81"/>
        <end position="104"/>
    </location>
</feature>
<proteinExistence type="inferred from homology"/>
<reference evidence="5 6" key="1">
    <citation type="submission" date="2020-07" db="EMBL/GenBank/DDBJ databases">
        <title>Sequencing the genomes of 1000 actinobacteria strains.</title>
        <authorList>
            <person name="Klenk H.-P."/>
        </authorList>
    </citation>
    <scope>NUCLEOTIDE SEQUENCE [LARGE SCALE GENOMIC DNA]</scope>
    <source>
        <strain evidence="5 6">DSM 23871</strain>
    </source>
</reference>
<dbReference type="GO" id="GO:0016597">
    <property type="term" value="F:amino acid binding"/>
    <property type="evidence" value="ECO:0007669"/>
    <property type="project" value="TreeGrafter"/>
</dbReference>
<protein>
    <submittedName>
        <fullName evidence="5">Dimethylargininase</fullName>
        <ecNumber evidence="5">3.5.3.18</ecNumber>
    </submittedName>
</protein>